<keyword evidence="1" id="KW-0812">Transmembrane</keyword>
<accession>A0A7I8I926</accession>
<keyword evidence="1" id="KW-1133">Transmembrane helix</keyword>
<organism evidence="2">
    <name type="scientific">Spirodela intermedia</name>
    <name type="common">Intermediate duckweed</name>
    <dbReference type="NCBI Taxonomy" id="51605"/>
    <lineage>
        <taxon>Eukaryota</taxon>
        <taxon>Viridiplantae</taxon>
        <taxon>Streptophyta</taxon>
        <taxon>Embryophyta</taxon>
        <taxon>Tracheophyta</taxon>
        <taxon>Spermatophyta</taxon>
        <taxon>Magnoliopsida</taxon>
        <taxon>Liliopsida</taxon>
        <taxon>Araceae</taxon>
        <taxon>Lemnoideae</taxon>
        <taxon>Spirodela</taxon>
    </lineage>
</organism>
<dbReference type="Pfam" id="PF06708">
    <property type="entry name" value="DUF1195"/>
    <property type="match status" value="1"/>
</dbReference>
<gene>
    <name evidence="2" type="ORF">SI7747_01000162</name>
    <name evidence="3" type="ORF">SI8410_01000203</name>
</gene>
<dbReference type="AlphaFoldDB" id="A0A7I8I926"/>
<evidence type="ECO:0000313" key="3">
    <source>
        <dbReference type="EMBL" id="CAA7387857.1"/>
    </source>
</evidence>
<keyword evidence="1" id="KW-0472">Membrane</keyword>
<reference evidence="2" key="1">
    <citation type="submission" date="2019-12" db="EMBL/GenBank/DDBJ databases">
        <authorList>
            <person name="Scholz U."/>
            <person name="Mascher M."/>
            <person name="Fiebig A."/>
        </authorList>
    </citation>
    <scope>NUCLEOTIDE SEQUENCE</scope>
</reference>
<name>A0A7I8I926_SPIIN</name>
<dbReference type="EMBL" id="LR743588">
    <property type="protein sequence ID" value="CAA2613757.1"/>
    <property type="molecule type" value="Genomic_DNA"/>
</dbReference>
<proteinExistence type="predicted"/>
<evidence type="ECO:0000313" key="2">
    <source>
        <dbReference type="EMBL" id="CAA2613757.1"/>
    </source>
</evidence>
<sequence length="207" mass="23112">MKESALLTSSVTAGDGGAPDSILFRKGQYKVWALSAIVLLALWSMFTGTVNLKWSAGNLNQIADNQVVPSRDDLDILELEERTKVVRHMWDVYAHSRQMQLPRFWLEVFEAAYEDMVNEDQGVRDAAVSEIAKMSMSMVDVVLSPPPRHSKVNYDSYPVSPPSLCVLPWILLNVCRKSALSARYADSSLSLKSTIRGFLGFQISVLE</sequence>
<keyword evidence="4" id="KW-1185">Reference proteome</keyword>
<feature type="transmembrane region" description="Helical" evidence="1">
    <location>
        <begin position="31"/>
        <end position="52"/>
    </location>
</feature>
<dbReference type="PANTHER" id="PTHR34358">
    <property type="entry name" value="OS03G0411600 PROTEIN"/>
    <property type="match status" value="1"/>
</dbReference>
<protein>
    <submittedName>
        <fullName evidence="2">Uncharacterized protein</fullName>
    </submittedName>
</protein>
<dbReference type="OrthoDB" id="2020737at2759"/>
<dbReference type="EMBL" id="LR746264">
    <property type="protein sequence ID" value="CAA7387857.1"/>
    <property type="molecule type" value="Genomic_DNA"/>
</dbReference>
<dbReference type="PANTHER" id="PTHR34358:SF2">
    <property type="entry name" value="OS03G0411600 PROTEIN"/>
    <property type="match status" value="1"/>
</dbReference>
<dbReference type="Proteomes" id="UP000663760">
    <property type="component" value="Chromosome 1"/>
</dbReference>
<evidence type="ECO:0000313" key="4">
    <source>
        <dbReference type="Proteomes" id="UP000663760"/>
    </source>
</evidence>
<evidence type="ECO:0000256" key="1">
    <source>
        <dbReference type="SAM" id="Phobius"/>
    </source>
</evidence>
<dbReference type="InterPro" id="IPR010608">
    <property type="entry name" value="DUF1195"/>
</dbReference>